<reference evidence="3" key="1">
    <citation type="journal article" date="2019" name="Int. J. Syst. Evol. Microbiol.">
        <title>The Global Catalogue of Microorganisms (GCM) 10K type strain sequencing project: providing services to taxonomists for standard genome sequencing and annotation.</title>
        <authorList>
            <consortium name="The Broad Institute Genomics Platform"/>
            <consortium name="The Broad Institute Genome Sequencing Center for Infectious Disease"/>
            <person name="Wu L."/>
            <person name="Ma J."/>
        </authorList>
    </citation>
    <scope>NUCLEOTIDE SEQUENCE [LARGE SCALE GENOMIC DNA]</scope>
    <source>
        <strain evidence="3">CCM 8749</strain>
    </source>
</reference>
<evidence type="ECO:0000313" key="2">
    <source>
        <dbReference type="EMBL" id="MFC5988090.1"/>
    </source>
</evidence>
<dbReference type="RefSeq" id="WP_379895530.1">
    <property type="nucleotide sequence ID" value="NZ_CBCSCT010000024.1"/>
</dbReference>
<organism evidence="2 3">
    <name type="scientific">Marinicrinis lubricantis</name>
    <dbReference type="NCBI Taxonomy" id="2086470"/>
    <lineage>
        <taxon>Bacteria</taxon>
        <taxon>Bacillati</taxon>
        <taxon>Bacillota</taxon>
        <taxon>Bacilli</taxon>
        <taxon>Bacillales</taxon>
        <taxon>Paenibacillaceae</taxon>
    </lineage>
</organism>
<keyword evidence="1" id="KW-1133">Transmembrane helix</keyword>
<evidence type="ECO:0000313" key="3">
    <source>
        <dbReference type="Proteomes" id="UP001596250"/>
    </source>
</evidence>
<protein>
    <submittedName>
        <fullName evidence="2">Uncharacterized protein</fullName>
    </submittedName>
</protein>
<keyword evidence="1" id="KW-0812">Transmembrane</keyword>
<keyword evidence="1" id="KW-0472">Membrane</keyword>
<gene>
    <name evidence="2" type="ORF">ACFPXP_16940</name>
</gene>
<name>A0ABW1ISL5_9BACL</name>
<feature type="transmembrane region" description="Helical" evidence="1">
    <location>
        <begin position="137"/>
        <end position="157"/>
    </location>
</feature>
<dbReference type="Proteomes" id="UP001596250">
    <property type="component" value="Unassembled WGS sequence"/>
</dbReference>
<evidence type="ECO:0000256" key="1">
    <source>
        <dbReference type="SAM" id="Phobius"/>
    </source>
</evidence>
<feature type="transmembrane region" description="Helical" evidence="1">
    <location>
        <begin position="6"/>
        <end position="24"/>
    </location>
</feature>
<keyword evidence="3" id="KW-1185">Reference proteome</keyword>
<feature type="transmembrane region" description="Helical" evidence="1">
    <location>
        <begin position="85"/>
        <end position="106"/>
    </location>
</feature>
<accession>A0ABW1ISL5</accession>
<proteinExistence type="predicted"/>
<dbReference type="EMBL" id="JBHSQV010000175">
    <property type="protein sequence ID" value="MFC5988090.1"/>
    <property type="molecule type" value="Genomic_DNA"/>
</dbReference>
<feature type="transmembrane region" description="Helical" evidence="1">
    <location>
        <begin position="36"/>
        <end position="54"/>
    </location>
</feature>
<feature type="transmembrane region" description="Helical" evidence="1">
    <location>
        <begin position="169"/>
        <end position="189"/>
    </location>
</feature>
<sequence>MNNLDAYVTYMSLIVLLILLATGWKKELFGEAASPLWIIISIFTWLLLSVMQLTLGDIVIELQLVVPWIWSLVLLKVRWKHTEQLIQLVVISLLIGCLLLLYQHVVRLEPKLIFMNLLLDRLILTVVTMLVFSRKRYVHFILLTWGLIAYEAASYALKASSEMTIMGGYSYFSIWMPGIILVSAAGAIVEQLRKWTVLLQHKFEKRE</sequence>
<feature type="transmembrane region" description="Helical" evidence="1">
    <location>
        <begin position="112"/>
        <end position="132"/>
    </location>
</feature>
<comment type="caution">
    <text evidence="2">The sequence shown here is derived from an EMBL/GenBank/DDBJ whole genome shotgun (WGS) entry which is preliminary data.</text>
</comment>